<proteinExistence type="predicted"/>
<feature type="region of interest" description="Disordered" evidence="1">
    <location>
        <begin position="129"/>
        <end position="151"/>
    </location>
</feature>
<evidence type="ECO:0000256" key="1">
    <source>
        <dbReference type="SAM" id="MobiDB-lite"/>
    </source>
</evidence>
<protein>
    <submittedName>
        <fullName evidence="2">Uncharacterized protein</fullName>
    </submittedName>
</protein>
<comment type="caution">
    <text evidence="2">The sequence shown here is derived from an EMBL/GenBank/DDBJ whole genome shotgun (WGS) entry which is preliminary data.</text>
</comment>
<evidence type="ECO:0000313" key="2">
    <source>
        <dbReference type="EMBL" id="GAF80389.1"/>
    </source>
</evidence>
<gene>
    <name evidence="2" type="ORF">S01H1_16272</name>
</gene>
<sequence>AIKHGLPIDYDKIAHMLRNAMGRFFSSILGTASYPVLHPGLLTKKEEKKIIDKYINGNTQEAIKILFYGKNKIKRKSEFVYKPPKRVQKQTTTRNGYKDIAMYMEHKMCCIICDSIIVKNDHVGVKRKRPFIDDDGDDDDGSPPMKKRKISNTQIEKKKIQQQSIICDQCIDKRSSYIDELLKRKRCVEEEMESLNIHCKVCLGEFYGTITCNAKDCSKYFKIQKIKYDIEDIHKQFELLISSTGKRNQYNDHHQFIIGRDNDLNEEITQTLL</sequence>
<organism evidence="2">
    <name type="scientific">marine sediment metagenome</name>
    <dbReference type="NCBI Taxonomy" id="412755"/>
    <lineage>
        <taxon>unclassified sequences</taxon>
        <taxon>metagenomes</taxon>
        <taxon>ecological metagenomes</taxon>
    </lineage>
</organism>
<dbReference type="AlphaFoldDB" id="X0SH97"/>
<dbReference type="EMBL" id="BARS01008548">
    <property type="protein sequence ID" value="GAF80389.1"/>
    <property type="molecule type" value="Genomic_DNA"/>
</dbReference>
<name>X0SH97_9ZZZZ</name>
<feature type="non-terminal residue" evidence="2">
    <location>
        <position position="1"/>
    </location>
</feature>
<accession>X0SH97</accession>
<reference evidence="2" key="1">
    <citation type="journal article" date="2014" name="Front. Microbiol.">
        <title>High frequency of phylogenetically diverse reductive dehalogenase-homologous genes in deep subseafloor sedimentary metagenomes.</title>
        <authorList>
            <person name="Kawai M."/>
            <person name="Futagami T."/>
            <person name="Toyoda A."/>
            <person name="Takaki Y."/>
            <person name="Nishi S."/>
            <person name="Hori S."/>
            <person name="Arai W."/>
            <person name="Tsubouchi T."/>
            <person name="Morono Y."/>
            <person name="Uchiyama I."/>
            <person name="Ito T."/>
            <person name="Fujiyama A."/>
            <person name="Inagaki F."/>
            <person name="Takami H."/>
        </authorList>
    </citation>
    <scope>NUCLEOTIDE SEQUENCE</scope>
    <source>
        <strain evidence="2">Expedition CK06-06</strain>
    </source>
</reference>